<dbReference type="PROSITE" id="PS00398">
    <property type="entry name" value="RECOMBINASES_2"/>
    <property type="match status" value="1"/>
</dbReference>
<evidence type="ECO:0000256" key="4">
    <source>
        <dbReference type="ARBA" id="ARBA00023172"/>
    </source>
</evidence>
<keyword evidence="2" id="KW-0229">DNA integration</keyword>
<evidence type="ECO:0000256" key="2">
    <source>
        <dbReference type="ARBA" id="ARBA00022908"/>
    </source>
</evidence>
<dbReference type="PROSITE" id="PS51736">
    <property type="entry name" value="RECOMBINASES_3"/>
    <property type="match status" value="1"/>
</dbReference>
<feature type="active site" description="O-(5'-phospho-DNA)-serine intermediate" evidence="5 6">
    <location>
        <position position="10"/>
    </location>
</feature>
<evidence type="ECO:0000256" key="3">
    <source>
        <dbReference type="ARBA" id="ARBA00023125"/>
    </source>
</evidence>
<evidence type="ECO:0000259" key="7">
    <source>
        <dbReference type="PROSITE" id="PS51736"/>
    </source>
</evidence>
<dbReference type="InterPro" id="IPR050639">
    <property type="entry name" value="SSR_resolvase"/>
</dbReference>
<reference evidence="8" key="1">
    <citation type="submission" date="2023-03" db="EMBL/GenBank/DDBJ databases">
        <title>Andean soil-derived lignocellulolytic bacterial consortium as a source of novel taxa and putative plastic-active enzymes.</title>
        <authorList>
            <person name="Diaz-Garcia L."/>
            <person name="Chuvochina M."/>
            <person name="Feuerriegel G."/>
            <person name="Bunk B."/>
            <person name="Sproer C."/>
            <person name="Streit W.R."/>
            <person name="Rodriguez L.M."/>
            <person name="Overmann J."/>
            <person name="Jimenez D.J."/>
        </authorList>
    </citation>
    <scope>NUCLEOTIDE SEQUENCE</scope>
    <source>
        <strain evidence="8">MAG 4196</strain>
    </source>
</reference>
<name>A0AAJ6AZ15_9HYPH</name>
<keyword evidence="3" id="KW-0238">DNA-binding</keyword>
<dbReference type="SUPFAM" id="SSF53041">
    <property type="entry name" value="Resolvase-like"/>
    <property type="match status" value="1"/>
</dbReference>
<dbReference type="GO" id="GO:0003677">
    <property type="term" value="F:DNA binding"/>
    <property type="evidence" value="ECO:0007669"/>
    <property type="project" value="UniProtKB-KW"/>
</dbReference>
<dbReference type="Pfam" id="PF02796">
    <property type="entry name" value="HTH_7"/>
    <property type="match status" value="1"/>
</dbReference>
<dbReference type="PANTHER" id="PTHR30461:SF25">
    <property type="entry name" value="RESOLVASE-RELATED"/>
    <property type="match status" value="1"/>
</dbReference>
<gene>
    <name evidence="8" type="ORF">P0Y65_18405</name>
</gene>
<dbReference type="Gene3D" id="3.40.50.1390">
    <property type="entry name" value="Resolvase, N-terminal catalytic domain"/>
    <property type="match status" value="1"/>
</dbReference>
<evidence type="ECO:0000256" key="1">
    <source>
        <dbReference type="ARBA" id="ARBA00009913"/>
    </source>
</evidence>
<evidence type="ECO:0000313" key="8">
    <source>
        <dbReference type="EMBL" id="WEK04130.1"/>
    </source>
</evidence>
<protein>
    <submittedName>
        <fullName evidence="8">Recombinase family protein</fullName>
    </submittedName>
</protein>
<proteinExistence type="inferred from homology"/>
<dbReference type="InterPro" id="IPR006119">
    <property type="entry name" value="Resolv_N"/>
</dbReference>
<dbReference type="Proteomes" id="UP001217476">
    <property type="component" value="Chromosome"/>
</dbReference>
<dbReference type="SMART" id="SM00857">
    <property type="entry name" value="Resolvase"/>
    <property type="match status" value="1"/>
</dbReference>
<dbReference type="EMBL" id="CP119312">
    <property type="protein sequence ID" value="WEK04130.1"/>
    <property type="molecule type" value="Genomic_DNA"/>
</dbReference>
<evidence type="ECO:0000256" key="5">
    <source>
        <dbReference type="PIRSR" id="PIRSR606118-50"/>
    </source>
</evidence>
<dbReference type="Pfam" id="PF00239">
    <property type="entry name" value="Resolvase"/>
    <property type="match status" value="1"/>
</dbReference>
<dbReference type="InterPro" id="IPR006118">
    <property type="entry name" value="Recombinase_CS"/>
</dbReference>
<dbReference type="PANTHER" id="PTHR30461">
    <property type="entry name" value="DNA-INVERTASE FROM LAMBDOID PROPHAGE"/>
    <property type="match status" value="1"/>
</dbReference>
<keyword evidence="4" id="KW-0233">DNA recombination</keyword>
<evidence type="ECO:0000256" key="6">
    <source>
        <dbReference type="PROSITE-ProRule" id="PRU10137"/>
    </source>
</evidence>
<organism evidence="8 9">
    <name type="scientific">Candidatus Devosia phytovorans</name>
    <dbReference type="NCBI Taxonomy" id="3121372"/>
    <lineage>
        <taxon>Bacteria</taxon>
        <taxon>Pseudomonadati</taxon>
        <taxon>Pseudomonadota</taxon>
        <taxon>Alphaproteobacteria</taxon>
        <taxon>Hyphomicrobiales</taxon>
        <taxon>Devosiaceae</taxon>
        <taxon>Devosia</taxon>
    </lineage>
</organism>
<dbReference type="GO" id="GO:0015074">
    <property type="term" value="P:DNA integration"/>
    <property type="evidence" value="ECO:0007669"/>
    <property type="project" value="UniProtKB-KW"/>
</dbReference>
<dbReference type="CDD" id="cd03767">
    <property type="entry name" value="SR_Res_par"/>
    <property type="match status" value="1"/>
</dbReference>
<dbReference type="FunFam" id="3.40.50.1390:FF:000010">
    <property type="entry name" value="Recombinase resolvase family"/>
    <property type="match status" value="1"/>
</dbReference>
<dbReference type="GO" id="GO:0000150">
    <property type="term" value="F:DNA strand exchange activity"/>
    <property type="evidence" value="ECO:0007669"/>
    <property type="project" value="InterPro"/>
</dbReference>
<sequence>MFVRAYLRASTKEQNASRARADLEAFAAERGLTIAATYLENESGASLQRPELFRLLADSRPGDVLLVEQVDRLSRLNAADWERLRAEIRQRQVKVVALDLPTSWQLAVAHGDDFTARMADAINGMLLDMLAAIARKDYEDRRRRQAQGIEKAKSSGAYAGRPEDIKRNTAILSMLRSGQSWNTIIQATGCSRSTLSRLAKRLGEGASAA</sequence>
<evidence type="ECO:0000313" key="9">
    <source>
        <dbReference type="Proteomes" id="UP001217476"/>
    </source>
</evidence>
<comment type="similarity">
    <text evidence="1">Belongs to the site-specific recombinase resolvase family.</text>
</comment>
<dbReference type="PROSITE" id="PS00397">
    <property type="entry name" value="RECOMBINASES_1"/>
    <property type="match status" value="1"/>
</dbReference>
<feature type="domain" description="Resolvase/invertase-type recombinase catalytic" evidence="7">
    <location>
        <begin position="2"/>
        <end position="156"/>
    </location>
</feature>
<dbReference type="AlphaFoldDB" id="A0AAJ6AZ15"/>
<dbReference type="InterPro" id="IPR006120">
    <property type="entry name" value="Resolvase_HTH_dom"/>
</dbReference>
<accession>A0AAJ6AZ15</accession>
<dbReference type="InterPro" id="IPR036162">
    <property type="entry name" value="Resolvase-like_N_sf"/>
</dbReference>